<dbReference type="RefSeq" id="XP_032323310.1">
    <property type="nucleotide sequence ID" value="XM_032467419.1"/>
</dbReference>
<sequence>MGHPVLSQLQFVNISCWLDSGRRVGCAEGAVKFFGRGCYREGDSWGRRLPRKAFGFSPVSPSACSEGALGCLSFTGCTTPCELAPWRQARCTQVSLYGAGEGRLQRVRQRGAGSAQVRFGFLPCLPQPALEARSATPDSLGEVPRVGWLLGCWRSMANGRGRGRGQGSSRHGSRDGWGLPTETRVFPNVSPSACYTGAPCYRRFTCYTSPCIWLPGFRRGIARGRGPVRGRGACRHGISEGWGMPTEACIFLPLSPSAYCRGSHCYPRFTVYTSRYWLATSMLARFAQGAGSWEGAGRMQTG</sequence>
<evidence type="ECO:0000313" key="3">
    <source>
        <dbReference type="RefSeq" id="XP_032323307.1"/>
    </source>
</evidence>
<dbReference type="RefSeq" id="XP_032323307.1">
    <property type="nucleotide sequence ID" value="XM_032467416.1"/>
</dbReference>
<dbReference type="RefSeq" id="XP_032323312.1">
    <property type="nucleotide sequence ID" value="XM_032467421.1"/>
</dbReference>
<dbReference type="AlphaFoldDB" id="A0A8B8S0Q0"/>
<evidence type="ECO:0000313" key="1">
    <source>
        <dbReference type="Proteomes" id="UP000694856"/>
    </source>
</evidence>
<gene>
    <name evidence="2 3 4 5 6 7 8" type="primary">LOC116659627</name>
</gene>
<dbReference type="KEGG" id="cfr:116659627"/>
<dbReference type="RefSeq" id="XP_032323311.1">
    <property type="nucleotide sequence ID" value="XM_032467420.1"/>
</dbReference>
<evidence type="ECO:0000313" key="2">
    <source>
        <dbReference type="RefSeq" id="XP_032323306.1"/>
    </source>
</evidence>
<dbReference type="RefSeq" id="XP_032323306.1">
    <property type="nucleotide sequence ID" value="XM_032467415.1"/>
</dbReference>
<evidence type="ECO:0000313" key="6">
    <source>
        <dbReference type="RefSeq" id="XP_032323310.1"/>
    </source>
</evidence>
<organism evidence="1 6">
    <name type="scientific">Camelus ferus</name>
    <name type="common">Wild bactrian camel</name>
    <name type="synonym">Camelus bactrianus ferus</name>
    <dbReference type="NCBI Taxonomy" id="419612"/>
    <lineage>
        <taxon>Eukaryota</taxon>
        <taxon>Metazoa</taxon>
        <taxon>Chordata</taxon>
        <taxon>Craniata</taxon>
        <taxon>Vertebrata</taxon>
        <taxon>Euteleostomi</taxon>
        <taxon>Mammalia</taxon>
        <taxon>Eutheria</taxon>
        <taxon>Laurasiatheria</taxon>
        <taxon>Artiodactyla</taxon>
        <taxon>Tylopoda</taxon>
        <taxon>Camelidae</taxon>
        <taxon>Camelus</taxon>
    </lineage>
</organism>
<protein>
    <submittedName>
        <fullName evidence="2 3">Uncharacterized protein LOC116659627</fullName>
    </submittedName>
</protein>
<proteinExistence type="predicted"/>
<name>A0A8B8S0Q0_CAMFR</name>
<dbReference type="GeneID" id="116659627"/>
<evidence type="ECO:0000313" key="5">
    <source>
        <dbReference type="RefSeq" id="XP_032323309.1"/>
    </source>
</evidence>
<dbReference type="RefSeq" id="XP_032323308.1">
    <property type="nucleotide sequence ID" value="XM_032467417.1"/>
</dbReference>
<dbReference type="Proteomes" id="UP000694856">
    <property type="component" value="Chromosome 24"/>
</dbReference>
<evidence type="ECO:0000313" key="7">
    <source>
        <dbReference type="RefSeq" id="XP_032323311.1"/>
    </source>
</evidence>
<keyword evidence="1" id="KW-1185">Reference proteome</keyword>
<accession>A0A8B8S0Q0</accession>
<reference evidence="2 3" key="1">
    <citation type="submission" date="2025-04" db="UniProtKB">
        <authorList>
            <consortium name="RefSeq"/>
        </authorList>
    </citation>
    <scope>IDENTIFICATION</scope>
    <source>
        <tissue evidence="2 3">Ear skin</tissue>
    </source>
</reference>
<evidence type="ECO:0000313" key="4">
    <source>
        <dbReference type="RefSeq" id="XP_032323308.1"/>
    </source>
</evidence>
<dbReference type="RefSeq" id="XP_032323309.1">
    <property type="nucleotide sequence ID" value="XM_032467418.1"/>
</dbReference>
<evidence type="ECO:0000313" key="8">
    <source>
        <dbReference type="RefSeq" id="XP_032323312.1"/>
    </source>
</evidence>